<organism evidence="2 3">
    <name type="scientific">Lachancea quebecensis</name>
    <dbReference type="NCBI Taxonomy" id="1654605"/>
    <lineage>
        <taxon>Eukaryota</taxon>
        <taxon>Fungi</taxon>
        <taxon>Dikarya</taxon>
        <taxon>Ascomycota</taxon>
        <taxon>Saccharomycotina</taxon>
        <taxon>Saccharomycetes</taxon>
        <taxon>Saccharomycetales</taxon>
        <taxon>Saccharomycetaceae</taxon>
        <taxon>Lachancea</taxon>
    </lineage>
</organism>
<dbReference type="InterPro" id="IPR036071">
    <property type="entry name" value="AMMECR1_dom_sf"/>
</dbReference>
<gene>
    <name evidence="2" type="ORF">LAQU0_S18e00584g</name>
</gene>
<dbReference type="PROSITE" id="PS51112">
    <property type="entry name" value="AMMECR1"/>
    <property type="match status" value="1"/>
</dbReference>
<accession>A0A0P1KX79</accession>
<proteinExistence type="predicted"/>
<dbReference type="PANTHER" id="PTHR13016">
    <property type="entry name" value="AMMECR1 HOMOLOG"/>
    <property type="match status" value="1"/>
</dbReference>
<evidence type="ECO:0000313" key="2">
    <source>
        <dbReference type="EMBL" id="CUS24627.1"/>
    </source>
</evidence>
<dbReference type="InterPro" id="IPR002733">
    <property type="entry name" value="AMMECR1_domain"/>
</dbReference>
<dbReference type="SUPFAM" id="SSF143447">
    <property type="entry name" value="AMMECR1-like"/>
    <property type="match status" value="1"/>
</dbReference>
<sequence length="233" mass="27040">MPEESEELQSSPFAFYAFYQLHRHLRVTPVSRLSFQDILRELYPDYIMKPGREKEKTSLFITWEKQGAGGSGDFELRGCIGTFARPPLLKGIERYSLIAALQDDRFPPIRKGELPRLRCSCNILHNFTTIYKRSKPDGDIFDWEIGVHGIELKFEDPDTGRILSATFLPEVMPEQGWDKQETFQALVEKAGFCRDISQLMDSYDEYFVEVLRYEGDKSAIAYEEFSRLLEQVV</sequence>
<keyword evidence="3" id="KW-1185">Reference proteome</keyword>
<reference evidence="3" key="1">
    <citation type="submission" date="2015-10" db="EMBL/GenBank/DDBJ databases">
        <authorList>
            <person name="Devillers H."/>
        </authorList>
    </citation>
    <scope>NUCLEOTIDE SEQUENCE [LARGE SCALE GENOMIC DNA]</scope>
</reference>
<dbReference type="PANTHER" id="PTHR13016:SF0">
    <property type="entry name" value="AMME SYNDROME CANDIDATE GENE 1 PROTEIN"/>
    <property type="match status" value="1"/>
</dbReference>
<dbReference type="Proteomes" id="UP000236544">
    <property type="component" value="Unassembled WGS sequence"/>
</dbReference>
<dbReference type="OrthoDB" id="24630at2759"/>
<feature type="domain" description="AMMECR1" evidence="1">
    <location>
        <begin position="19"/>
        <end position="229"/>
    </location>
</feature>
<name>A0A0P1KX79_9SACH</name>
<protein>
    <submittedName>
        <fullName evidence="2">LAQU0S18e00584g1_1</fullName>
    </submittedName>
</protein>
<dbReference type="Gene3D" id="3.30.700.20">
    <property type="entry name" value="Hypothetical protein ph0010, domain 1"/>
    <property type="match status" value="1"/>
</dbReference>
<evidence type="ECO:0000259" key="1">
    <source>
        <dbReference type="PROSITE" id="PS51112"/>
    </source>
</evidence>
<dbReference type="EMBL" id="LN890534">
    <property type="protein sequence ID" value="CUS24627.1"/>
    <property type="molecule type" value="Genomic_DNA"/>
</dbReference>
<dbReference type="InterPro" id="IPR027485">
    <property type="entry name" value="AMMECR1_N"/>
</dbReference>
<dbReference type="Pfam" id="PF01871">
    <property type="entry name" value="AMMECR1"/>
    <property type="match status" value="1"/>
</dbReference>
<dbReference type="InterPro" id="IPR023473">
    <property type="entry name" value="AMMECR1"/>
</dbReference>
<dbReference type="AlphaFoldDB" id="A0A0P1KX79"/>
<dbReference type="NCBIfam" id="TIGR00296">
    <property type="entry name" value="TIGR00296 family protein"/>
    <property type="match status" value="1"/>
</dbReference>
<evidence type="ECO:0000313" key="3">
    <source>
        <dbReference type="Proteomes" id="UP000236544"/>
    </source>
</evidence>